<evidence type="ECO:0000313" key="4">
    <source>
        <dbReference type="Proteomes" id="UP000245838"/>
    </source>
</evidence>
<gene>
    <name evidence="3" type="ORF">SGGMMB4_01652</name>
</gene>
<evidence type="ECO:0000259" key="2">
    <source>
        <dbReference type="Pfam" id="PF20744"/>
    </source>
</evidence>
<feature type="domain" description="Tail fibre protein gp37 trimerization region" evidence="2">
    <location>
        <begin position="181"/>
        <end position="260"/>
    </location>
</feature>
<dbReference type="Pfam" id="PF20744">
    <property type="entry name" value="gp37_trimer"/>
    <property type="match status" value="1"/>
</dbReference>
<evidence type="ECO:0000256" key="1">
    <source>
        <dbReference type="SAM" id="MobiDB-lite"/>
    </source>
</evidence>
<reference evidence="3 4" key="1">
    <citation type="submission" date="2015-05" db="EMBL/GenBank/DDBJ databases">
        <authorList>
            <person name="Goodhead I."/>
        </authorList>
    </citation>
    <scope>NUCLEOTIDE SEQUENCE [LARGE SCALE GENOMIC DNA]</scope>
    <source>
        <strain evidence="4">morsitans</strain>
    </source>
</reference>
<dbReference type="EMBL" id="LN854557">
    <property type="protein sequence ID" value="CRL44521.1"/>
    <property type="molecule type" value="Genomic_DNA"/>
</dbReference>
<organism evidence="3 4">
    <name type="scientific">Sodalis glossinidius (strain morsitans)</name>
    <dbReference type="NCBI Taxonomy" id="343509"/>
    <lineage>
        <taxon>Bacteria</taxon>
        <taxon>Pseudomonadati</taxon>
        <taxon>Pseudomonadota</taxon>
        <taxon>Gammaproteobacteria</taxon>
        <taxon>Enterobacterales</taxon>
        <taxon>Bruguierivoracaceae</taxon>
        <taxon>Sodalis</taxon>
    </lineage>
</organism>
<evidence type="ECO:0000313" key="3">
    <source>
        <dbReference type="EMBL" id="CRL44521.1"/>
    </source>
</evidence>
<dbReference type="AlphaFoldDB" id="A0A193QH91"/>
<dbReference type="Gene3D" id="6.20.70.20">
    <property type="match status" value="1"/>
</dbReference>
<dbReference type="InterPro" id="IPR048388">
    <property type="entry name" value="Gp37_trimer"/>
</dbReference>
<name>A0A193QH91_SODGM</name>
<feature type="compositionally biased region" description="Polar residues" evidence="1">
    <location>
        <begin position="19"/>
        <end position="33"/>
    </location>
</feature>
<proteinExistence type="predicted"/>
<sequence>MHRIDTPTAQKDKFGQGKNGFTNGDPTTGTPSTKLNSDIYDALQEEVCTVVERSGIRLDKSQHDQLYQAVKKLSEVEANKAKLALIDGAAVDLNTLNKLAKALGNDVKFSETVINLLNQKLAKNQNGADIPDKNLFLTNLVLTETVDCAKNALDKRTGGTVKGDIISQGGQFLLKGDNRKHLGFHNQDGSVRMWLYKDNGGDGVRLNNGNDGGGDWVFNKNGHFYSPQALHAAGATYQEDGNIHGSLWGGHLSGWLNNTFVRDIRLGHMQEVQIWKGPGYRDEPSHVITGVYNGNGDAYVDFVQRRVLQKNINDNWINVWFM</sequence>
<accession>A0A193QH91</accession>
<protein>
    <recommendedName>
        <fullName evidence="2">Tail fibre protein gp37 trimerization region domain-containing protein</fullName>
    </recommendedName>
</protein>
<dbReference type="Proteomes" id="UP000245838">
    <property type="component" value="Chromosome sggmmb4_Chromosome"/>
</dbReference>
<feature type="region of interest" description="Disordered" evidence="1">
    <location>
        <begin position="1"/>
        <end position="33"/>
    </location>
</feature>